<evidence type="ECO:0000256" key="2">
    <source>
        <dbReference type="ARBA" id="ARBA00022553"/>
    </source>
</evidence>
<evidence type="ECO:0000256" key="4">
    <source>
        <dbReference type="ARBA" id="ARBA00034103"/>
    </source>
</evidence>
<evidence type="ECO:0000256" key="1">
    <source>
        <dbReference type="ARBA" id="ARBA00008243"/>
    </source>
</evidence>
<keyword evidence="3" id="KW-0770">Synapse</keyword>
<keyword evidence="2" id="KW-0597">Phosphoprotein</keyword>
<comment type="similarity">
    <text evidence="1">Belongs to the synapsin family.</text>
</comment>
<dbReference type="GO" id="GO:0007269">
    <property type="term" value="P:neurotransmitter secretion"/>
    <property type="evidence" value="ECO:0007669"/>
    <property type="project" value="InterPro"/>
</dbReference>
<dbReference type="Proteomes" id="UP000887566">
    <property type="component" value="Unplaced"/>
</dbReference>
<dbReference type="AlphaFoldDB" id="A0A914UIM3"/>
<dbReference type="Gene3D" id="3.30.470.20">
    <property type="entry name" value="ATP-grasp fold, B domain"/>
    <property type="match status" value="1"/>
</dbReference>
<reference evidence="7" key="1">
    <citation type="submission" date="2022-11" db="UniProtKB">
        <authorList>
            <consortium name="WormBaseParasite"/>
        </authorList>
    </citation>
    <scope>IDENTIFICATION</scope>
</reference>
<evidence type="ECO:0000313" key="6">
    <source>
        <dbReference type="Proteomes" id="UP000887566"/>
    </source>
</evidence>
<protein>
    <submittedName>
        <fullName evidence="7">Synapsin ATP-binding domain-containing protein</fullName>
    </submittedName>
</protein>
<dbReference type="PANTHER" id="PTHR10841">
    <property type="entry name" value="SYNAPSIN"/>
    <property type="match status" value="1"/>
</dbReference>
<keyword evidence="6" id="KW-1185">Reference proteome</keyword>
<dbReference type="PRINTS" id="PR01368">
    <property type="entry name" value="SYNAPSIN"/>
</dbReference>
<feature type="domain" description="Synapsin ATP-binding" evidence="5">
    <location>
        <begin position="1"/>
        <end position="82"/>
    </location>
</feature>
<dbReference type="InterPro" id="IPR001359">
    <property type="entry name" value="Synapsin"/>
</dbReference>
<sequence length="87" mass="9550">MGRGHKGLGKIKVNDAMQLADVSSVTAVTGECATVEPFIDSKYDVHVQKIGPSYKAFIRKGITGQWKTNTGSSMLFSSIHMMYRQVL</sequence>
<dbReference type="WBParaSite" id="PSAMB.scaffold1033size36900.g10430.t1">
    <property type="protein sequence ID" value="PSAMB.scaffold1033size36900.g10430.t1"/>
    <property type="gene ID" value="PSAMB.scaffold1033size36900.g10430"/>
</dbReference>
<dbReference type="PANTHER" id="PTHR10841:SF17">
    <property type="entry name" value="SYNAPSIN"/>
    <property type="match status" value="1"/>
</dbReference>
<comment type="subcellular location">
    <subcellularLocation>
        <location evidence="4">Synapse</location>
    </subcellularLocation>
</comment>
<evidence type="ECO:0000256" key="3">
    <source>
        <dbReference type="ARBA" id="ARBA00023018"/>
    </source>
</evidence>
<evidence type="ECO:0000313" key="7">
    <source>
        <dbReference type="WBParaSite" id="PSAMB.scaffold1033size36900.g10430.t1"/>
    </source>
</evidence>
<accession>A0A914UIM3</accession>
<evidence type="ECO:0000259" key="5">
    <source>
        <dbReference type="Pfam" id="PF02750"/>
    </source>
</evidence>
<dbReference type="GO" id="GO:0030672">
    <property type="term" value="C:synaptic vesicle membrane"/>
    <property type="evidence" value="ECO:0007669"/>
    <property type="project" value="TreeGrafter"/>
</dbReference>
<proteinExistence type="inferred from homology"/>
<dbReference type="InterPro" id="IPR020898">
    <property type="entry name" value="Synapsin_ATP-bd_dom"/>
</dbReference>
<organism evidence="6 7">
    <name type="scientific">Plectus sambesii</name>
    <dbReference type="NCBI Taxonomy" id="2011161"/>
    <lineage>
        <taxon>Eukaryota</taxon>
        <taxon>Metazoa</taxon>
        <taxon>Ecdysozoa</taxon>
        <taxon>Nematoda</taxon>
        <taxon>Chromadorea</taxon>
        <taxon>Plectida</taxon>
        <taxon>Plectina</taxon>
        <taxon>Plectoidea</taxon>
        <taxon>Plectidae</taxon>
        <taxon>Plectus</taxon>
    </lineage>
</organism>
<name>A0A914UIM3_9BILA</name>
<dbReference type="Pfam" id="PF02750">
    <property type="entry name" value="Synapsin_C"/>
    <property type="match status" value="1"/>
</dbReference>
<dbReference type="SUPFAM" id="SSF56059">
    <property type="entry name" value="Glutathione synthetase ATP-binding domain-like"/>
    <property type="match status" value="1"/>
</dbReference>